<dbReference type="EMBL" id="VSSQ01024233">
    <property type="protein sequence ID" value="MPM71625.1"/>
    <property type="molecule type" value="Genomic_DNA"/>
</dbReference>
<accession>A0A645C258</accession>
<proteinExistence type="predicted"/>
<evidence type="ECO:0000313" key="1">
    <source>
        <dbReference type="EMBL" id="MPM71625.1"/>
    </source>
</evidence>
<gene>
    <name evidence="1" type="ORF">SDC9_118593</name>
</gene>
<dbReference type="AntiFam" id="ANF00167">
    <property type="entry name" value="Shadow ORF (opposite uxaA)"/>
</dbReference>
<reference evidence="1" key="1">
    <citation type="submission" date="2019-08" db="EMBL/GenBank/DDBJ databases">
        <authorList>
            <person name="Kucharzyk K."/>
            <person name="Murdoch R.W."/>
            <person name="Higgins S."/>
            <person name="Loffler F."/>
        </authorList>
    </citation>
    <scope>NUCLEOTIDE SEQUENCE</scope>
</reference>
<dbReference type="AlphaFoldDB" id="A0A645C258"/>
<protein>
    <submittedName>
        <fullName evidence="1">Uncharacterized protein</fullName>
    </submittedName>
</protein>
<name>A0A645C258_9ZZZZ</name>
<organism evidence="1">
    <name type="scientific">bioreactor metagenome</name>
    <dbReference type="NCBI Taxonomy" id="1076179"/>
    <lineage>
        <taxon>unclassified sequences</taxon>
        <taxon>metagenomes</taxon>
        <taxon>ecological metagenomes</taxon>
    </lineage>
</organism>
<comment type="caution">
    <text evidence="1">The sequence shown here is derived from an EMBL/GenBank/DDBJ whole genome shotgun (WGS) entry which is preliminary data.</text>
</comment>
<sequence length="389" mass="41400">MPRFGDRTERLLQDGGDAPGLVARRRVGVHGGAEVGGVVLPPGDLVHQAPRGRLAGRAVHQQRFRAVDLGGLGEHRSSTLGDDQVGRVAQRGVGRQPRQTVGAATVEPEHQLADRTLGTHERVIDSRQHLLDAFQGRLHGRAGAAGGLDGHAFLGDTAAGVDLLDHQIDLIDLAAQADDHHPADVGVSGETGEGALQQVQAIGGHPAAHPMNQRDDPVDVRIVVQQAAADGLVGDDLADVGRAVHRRQHRNVVAGCGGAVIAAHPHEGGSFRCGRRRPGMVVEVGGLRFVVAREDQIVHMDVLSGLDGLQRDTDLIAVLGDRLGLGDVVQGDLVTQRNDIEHRDPGVADRQDLARKEFATRHRDIIGVVQHQNCVIGRHPHHPPRSCHG</sequence>